<evidence type="ECO:0000313" key="2">
    <source>
        <dbReference type="Proteomes" id="UP000813385"/>
    </source>
</evidence>
<comment type="caution">
    <text evidence="1">The sequence shown here is derived from an EMBL/GenBank/DDBJ whole genome shotgun (WGS) entry which is preliminary data.</text>
</comment>
<organism evidence="1 2">
    <name type="scientific">Plectosphaerella cucumerina</name>
    <dbReference type="NCBI Taxonomy" id="40658"/>
    <lineage>
        <taxon>Eukaryota</taxon>
        <taxon>Fungi</taxon>
        <taxon>Dikarya</taxon>
        <taxon>Ascomycota</taxon>
        <taxon>Pezizomycotina</taxon>
        <taxon>Sordariomycetes</taxon>
        <taxon>Hypocreomycetidae</taxon>
        <taxon>Glomerellales</taxon>
        <taxon>Plectosphaerellaceae</taxon>
        <taxon>Plectosphaerella</taxon>
    </lineage>
</organism>
<sequence>MTDPPSNHYIALLCLLYPACQPAVEPVDIEDLLGQISAATATARASATAKATTCRLLGPLHAHLHARSSSLKSEYLLPDLSVLLPRNSTWYTYRPGCA</sequence>
<accession>A0A8K0T7S9</accession>
<reference evidence="1" key="1">
    <citation type="journal article" date="2021" name="Nat. Commun.">
        <title>Genetic determinants of endophytism in the Arabidopsis root mycobiome.</title>
        <authorList>
            <person name="Mesny F."/>
            <person name="Miyauchi S."/>
            <person name="Thiergart T."/>
            <person name="Pickel B."/>
            <person name="Atanasova L."/>
            <person name="Karlsson M."/>
            <person name="Huettel B."/>
            <person name="Barry K.W."/>
            <person name="Haridas S."/>
            <person name="Chen C."/>
            <person name="Bauer D."/>
            <person name="Andreopoulos W."/>
            <person name="Pangilinan J."/>
            <person name="LaButti K."/>
            <person name="Riley R."/>
            <person name="Lipzen A."/>
            <person name="Clum A."/>
            <person name="Drula E."/>
            <person name="Henrissat B."/>
            <person name="Kohler A."/>
            <person name="Grigoriev I.V."/>
            <person name="Martin F.M."/>
            <person name="Hacquard S."/>
        </authorList>
    </citation>
    <scope>NUCLEOTIDE SEQUENCE</scope>
    <source>
        <strain evidence="1">MPI-CAGE-AT-0016</strain>
    </source>
</reference>
<keyword evidence="2" id="KW-1185">Reference proteome</keyword>
<name>A0A8K0T7S9_9PEZI</name>
<gene>
    <name evidence="1" type="ORF">B0T11DRAFT_289387</name>
</gene>
<proteinExistence type="predicted"/>
<dbReference type="Proteomes" id="UP000813385">
    <property type="component" value="Unassembled WGS sequence"/>
</dbReference>
<dbReference type="EMBL" id="JAGPXD010000006">
    <property type="protein sequence ID" value="KAH7349531.1"/>
    <property type="molecule type" value="Genomic_DNA"/>
</dbReference>
<dbReference type="AlphaFoldDB" id="A0A8K0T7S9"/>
<protein>
    <submittedName>
        <fullName evidence="1">Uncharacterized protein</fullName>
    </submittedName>
</protein>
<evidence type="ECO:0000313" key="1">
    <source>
        <dbReference type="EMBL" id="KAH7349531.1"/>
    </source>
</evidence>